<protein>
    <submittedName>
        <fullName evidence="3">Uncharacterized protein</fullName>
    </submittedName>
</protein>
<organism evidence="3 4">
    <name type="scientific">Durusdinium trenchii</name>
    <dbReference type="NCBI Taxonomy" id="1381693"/>
    <lineage>
        <taxon>Eukaryota</taxon>
        <taxon>Sar</taxon>
        <taxon>Alveolata</taxon>
        <taxon>Dinophyceae</taxon>
        <taxon>Suessiales</taxon>
        <taxon>Symbiodiniaceae</taxon>
        <taxon>Durusdinium</taxon>
    </lineage>
</organism>
<evidence type="ECO:0000313" key="4">
    <source>
        <dbReference type="Proteomes" id="UP001642464"/>
    </source>
</evidence>
<keyword evidence="2" id="KW-0472">Membrane</keyword>
<reference evidence="3 4" key="1">
    <citation type="submission" date="2024-02" db="EMBL/GenBank/DDBJ databases">
        <authorList>
            <person name="Chen Y."/>
            <person name="Shah S."/>
            <person name="Dougan E. K."/>
            <person name="Thang M."/>
            <person name="Chan C."/>
        </authorList>
    </citation>
    <scope>NUCLEOTIDE SEQUENCE [LARGE SCALE GENOMIC DNA]</scope>
</reference>
<evidence type="ECO:0000256" key="2">
    <source>
        <dbReference type="SAM" id="Phobius"/>
    </source>
</evidence>
<keyword evidence="2" id="KW-0812">Transmembrane</keyword>
<proteinExistence type="predicted"/>
<dbReference type="Proteomes" id="UP001642464">
    <property type="component" value="Unassembled WGS sequence"/>
</dbReference>
<comment type="caution">
    <text evidence="3">The sequence shown here is derived from an EMBL/GenBank/DDBJ whole genome shotgun (WGS) entry which is preliminary data.</text>
</comment>
<keyword evidence="2" id="KW-1133">Transmembrane helix</keyword>
<feature type="region of interest" description="Disordered" evidence="1">
    <location>
        <begin position="1"/>
        <end position="37"/>
    </location>
</feature>
<evidence type="ECO:0000256" key="1">
    <source>
        <dbReference type="SAM" id="MobiDB-lite"/>
    </source>
</evidence>
<feature type="transmembrane region" description="Helical" evidence="2">
    <location>
        <begin position="138"/>
        <end position="158"/>
    </location>
</feature>
<sequence>MDHYKFISLGSQTSRQAKPRPKFNADSVKKSDRPPLPEHFRKPRVHLDVCSALRVGLLLFGGRKGAVHRSSAVEGEVALAVVCFLPPTLLGVDMTLALAETGSHGFLFGLLMETFISIFTAANLLAMQTAVSAGCRPIISAAGGLVATCTSLALWQWYPAAISIRLALLWVVLLSHITDYRQRLWDMDRLGFADFQGSPTHRGIEMTNRT</sequence>
<evidence type="ECO:0000313" key="3">
    <source>
        <dbReference type="EMBL" id="CAK9060839.1"/>
    </source>
</evidence>
<gene>
    <name evidence="3" type="ORF">SCF082_LOCUS31971</name>
</gene>
<name>A0ABP0NB73_9DINO</name>
<accession>A0ABP0NB73</accession>
<feature type="transmembrane region" description="Helical" evidence="2">
    <location>
        <begin position="105"/>
        <end position="126"/>
    </location>
</feature>
<feature type="compositionally biased region" description="Basic and acidic residues" evidence="1">
    <location>
        <begin position="27"/>
        <end position="37"/>
    </location>
</feature>
<feature type="transmembrane region" description="Helical" evidence="2">
    <location>
        <begin position="164"/>
        <end position="180"/>
    </location>
</feature>
<dbReference type="EMBL" id="CAXAMM010027446">
    <property type="protein sequence ID" value="CAK9060839.1"/>
    <property type="molecule type" value="Genomic_DNA"/>
</dbReference>
<feature type="transmembrane region" description="Helical" evidence="2">
    <location>
        <begin position="77"/>
        <end position="99"/>
    </location>
</feature>
<keyword evidence="4" id="KW-1185">Reference proteome</keyword>